<dbReference type="AlphaFoldDB" id="A0AA36J3X1"/>
<name>A0AA36J3X1_9DINO</name>
<comment type="caution">
    <text evidence="1">The sequence shown here is derived from an EMBL/GenBank/DDBJ whole genome shotgun (WGS) entry which is preliminary data.</text>
</comment>
<organism evidence="1 2">
    <name type="scientific">Effrenium voratum</name>
    <dbReference type="NCBI Taxonomy" id="2562239"/>
    <lineage>
        <taxon>Eukaryota</taxon>
        <taxon>Sar</taxon>
        <taxon>Alveolata</taxon>
        <taxon>Dinophyceae</taxon>
        <taxon>Suessiales</taxon>
        <taxon>Symbiodiniaceae</taxon>
        <taxon>Effrenium</taxon>
    </lineage>
</organism>
<proteinExistence type="predicted"/>
<dbReference type="Proteomes" id="UP001178507">
    <property type="component" value="Unassembled WGS sequence"/>
</dbReference>
<accession>A0AA36J3X1</accession>
<keyword evidence="2" id="KW-1185">Reference proteome</keyword>
<gene>
    <name evidence="1" type="ORF">EVOR1521_LOCUS21927</name>
</gene>
<sequence>MQLALRAAAEVLPLAEGAVLTGPSGWSLGEKGDSRGREVKALLAVLRGIHSELVPTERVLWELMGKREKNFDGSVSKKEVLDALEDLLGFHEEDARASPGELEELDRLRRQCQQRSVDNLFGSGRRQVVAFADVLRWWWDMPEEYREAAGLAVPASVLRQRMRRQPEEMFRTALRRVAAEPAFARQALRGHVRAFAELRALAVRRSIESFSIRSTAESRTTTSDAGDVSHGLRQSRLIRLKAGLRSRGIRC</sequence>
<evidence type="ECO:0000313" key="1">
    <source>
        <dbReference type="EMBL" id="CAJ1398041.1"/>
    </source>
</evidence>
<evidence type="ECO:0000313" key="2">
    <source>
        <dbReference type="Proteomes" id="UP001178507"/>
    </source>
</evidence>
<dbReference type="EMBL" id="CAUJNA010003287">
    <property type="protein sequence ID" value="CAJ1398041.1"/>
    <property type="molecule type" value="Genomic_DNA"/>
</dbReference>
<protein>
    <submittedName>
        <fullName evidence="1">Uncharacterized protein</fullName>
    </submittedName>
</protein>
<reference evidence="1" key="1">
    <citation type="submission" date="2023-08" db="EMBL/GenBank/DDBJ databases">
        <authorList>
            <person name="Chen Y."/>
            <person name="Shah S."/>
            <person name="Dougan E. K."/>
            <person name="Thang M."/>
            <person name="Chan C."/>
        </authorList>
    </citation>
    <scope>NUCLEOTIDE SEQUENCE</scope>
</reference>